<dbReference type="KEGG" id="mmav:RE476_03565"/>
<feature type="transmembrane region" description="Helical" evidence="1">
    <location>
        <begin position="112"/>
        <end position="132"/>
    </location>
</feature>
<keyword evidence="1" id="KW-0812">Transmembrane</keyword>
<evidence type="ECO:0000313" key="3">
    <source>
        <dbReference type="Proteomes" id="UP001183006"/>
    </source>
</evidence>
<reference evidence="2" key="1">
    <citation type="submission" date="2023-08" db="EMBL/GenBank/DDBJ databases">
        <title>Methanolobus mangrovi sp. nov. and Methanolobus sediminis sp. nov, two novel methylotrophic methanogens isolated from mangrove sediments in China.</title>
        <authorList>
            <person name="Zhou J."/>
        </authorList>
    </citation>
    <scope>NUCLEOTIDE SEQUENCE</scope>
    <source>
        <strain evidence="2">FTZ2</strain>
    </source>
</reference>
<gene>
    <name evidence="2" type="ORF">RE476_03565</name>
</gene>
<evidence type="ECO:0000256" key="1">
    <source>
        <dbReference type="SAM" id="Phobius"/>
    </source>
</evidence>
<feature type="transmembrane region" description="Helical" evidence="1">
    <location>
        <begin position="218"/>
        <end position="236"/>
    </location>
</feature>
<feature type="transmembrane region" description="Helical" evidence="1">
    <location>
        <begin position="138"/>
        <end position="156"/>
    </location>
</feature>
<dbReference type="GeneID" id="84229188"/>
<organism evidence="2 3">
    <name type="scientific">Methanolobus mangrovi</name>
    <dbReference type="NCBI Taxonomy" id="3072977"/>
    <lineage>
        <taxon>Archaea</taxon>
        <taxon>Methanobacteriati</taxon>
        <taxon>Methanobacteriota</taxon>
        <taxon>Stenosarchaea group</taxon>
        <taxon>Methanomicrobia</taxon>
        <taxon>Methanosarcinales</taxon>
        <taxon>Methanosarcinaceae</taxon>
        <taxon>Methanolobus</taxon>
    </lineage>
</organism>
<proteinExistence type="predicted"/>
<accession>A0AA51UH70</accession>
<dbReference type="Proteomes" id="UP001183006">
    <property type="component" value="Chromosome"/>
</dbReference>
<keyword evidence="1" id="KW-0472">Membrane</keyword>
<sequence>MLLSNYINIVYDKLTFLDSILSLIKETIISYNLKFIDEMPHLLTIFNTALPLIIALLTSFGIYVYYNKNKYALSYKLEKPHEIDASPKSVNNVIENWVSFSKLLKYTCGFSFLLWVFWSILLIFVYLIFGYVGVKVGIAIILSLHIFVISKLYSVMYKIQIEEGRNNYGYISIYTLFVSITRLLIYVFLNLYNVHKKSFFSTVSSILDKLSIEGNVRYIFYAVSLVFRLLILPIVLIRVLVRSFVFILIYLAIPASLILNSLEFFILYESLLLVYFVVKCMPLYQNVRTMSRDPLFVNIEMINGETISHLLLYQTTLSDYRFKSYITQKEFIVPHCNIKKICEDYGFELRQLDNLIEQKHFLISDFNNLKYQQDTIKMLIRVFQNQYMHRVWYKKAILYKRMNEPDQMKLSLEEAIKSTKSAYVFPTKSRKVYLQFISFLKKDKEFYDERDNKWFIDLLDDTNNNVSTS</sequence>
<keyword evidence="3" id="KW-1185">Reference proteome</keyword>
<keyword evidence="1" id="KW-1133">Transmembrane helix</keyword>
<feature type="transmembrane region" description="Helical" evidence="1">
    <location>
        <begin position="42"/>
        <end position="66"/>
    </location>
</feature>
<protein>
    <submittedName>
        <fullName evidence="2">Uncharacterized protein</fullName>
    </submittedName>
</protein>
<evidence type="ECO:0000313" key="2">
    <source>
        <dbReference type="EMBL" id="WMW22913.1"/>
    </source>
</evidence>
<dbReference type="AlphaFoldDB" id="A0AA51UH70"/>
<feature type="transmembrane region" description="Helical" evidence="1">
    <location>
        <begin position="168"/>
        <end position="189"/>
    </location>
</feature>
<name>A0AA51UH70_9EURY</name>
<dbReference type="EMBL" id="CP133594">
    <property type="protein sequence ID" value="WMW22913.1"/>
    <property type="molecule type" value="Genomic_DNA"/>
</dbReference>
<feature type="transmembrane region" description="Helical" evidence="1">
    <location>
        <begin position="243"/>
        <end position="259"/>
    </location>
</feature>
<dbReference type="RefSeq" id="WP_309309027.1">
    <property type="nucleotide sequence ID" value="NZ_CP133594.1"/>
</dbReference>